<evidence type="ECO:0000256" key="1">
    <source>
        <dbReference type="SAM" id="MobiDB-lite"/>
    </source>
</evidence>
<dbReference type="InterPro" id="IPR002937">
    <property type="entry name" value="Amino_oxidase"/>
</dbReference>
<evidence type="ECO:0000313" key="4">
    <source>
        <dbReference type="Proteomes" id="UP000070544"/>
    </source>
</evidence>
<proteinExistence type="predicted"/>
<protein>
    <submittedName>
        <fullName evidence="3">Amine oxidase</fullName>
    </submittedName>
</protein>
<feature type="region of interest" description="Disordered" evidence="1">
    <location>
        <begin position="97"/>
        <end position="123"/>
    </location>
</feature>
<feature type="compositionally biased region" description="Acidic residues" evidence="1">
    <location>
        <begin position="114"/>
        <end position="123"/>
    </location>
</feature>
<organism evidence="3 4">
    <name type="scientific">Gonapodya prolifera (strain JEL478)</name>
    <name type="common">Monoblepharis prolifera</name>
    <dbReference type="NCBI Taxonomy" id="1344416"/>
    <lineage>
        <taxon>Eukaryota</taxon>
        <taxon>Fungi</taxon>
        <taxon>Fungi incertae sedis</taxon>
        <taxon>Chytridiomycota</taxon>
        <taxon>Chytridiomycota incertae sedis</taxon>
        <taxon>Monoblepharidomycetes</taxon>
        <taxon>Monoblepharidales</taxon>
        <taxon>Gonapodyaceae</taxon>
        <taxon>Gonapodya</taxon>
    </lineage>
</organism>
<dbReference type="SUPFAM" id="SSF54373">
    <property type="entry name" value="FAD-linked reductases, C-terminal domain"/>
    <property type="match status" value="1"/>
</dbReference>
<dbReference type="Pfam" id="PF01593">
    <property type="entry name" value="Amino_oxidase"/>
    <property type="match status" value="1"/>
</dbReference>
<dbReference type="AlphaFoldDB" id="A0A139ACF7"/>
<dbReference type="PANTHER" id="PTHR10742">
    <property type="entry name" value="FLAVIN MONOAMINE OXIDASE"/>
    <property type="match status" value="1"/>
</dbReference>
<dbReference type="InterPro" id="IPR050281">
    <property type="entry name" value="Flavin_monoamine_oxidase"/>
</dbReference>
<evidence type="ECO:0000313" key="3">
    <source>
        <dbReference type="EMBL" id="KXS14457.1"/>
    </source>
</evidence>
<dbReference type="InterPro" id="IPR036188">
    <property type="entry name" value="FAD/NAD-bd_sf"/>
</dbReference>
<sequence length="520" mass="55335">MSPTLTDSSRFSLLVLGAGISGISAAASFLRATSQLLPRPTVAVLEASHRIGGRLKTSTPEELPCPPGPFDLGGAWVTGFSNNALVHMVKEVGAKFKGASDRSTNDAQGSELPDGVDESTETAAEEISDAFAYPSFQPIPQADFARASDRAAKLLMRVRAEFGAPGRSLAQAVELLDEKLQEEAGLRDRDSGDGEVLGIDWLTLARMKAATEPNDGLPFEEVSSLEFEEIGNSPTGSEYATVEGGLASVVKRYAALESVPVQFGAHVEEVMYGAVDGCSVRTKDGTVWTADHVICTFPHTVLLSRLVTFHPPLPTAFTSALSVLGRGTLSKLILLFPHRFWTPGAGGIDLVLETTHTRPPRDFPASFLVAEALGLTEPYPDDHVGERLHALVGFCWGDVARAVERDPEEAARRSVEALRKCYGEDKVPTPTHVLSTSWISSPLSLGSYAAAPVSTLSETLLPNLRAILPSTGTVGTLRFAGEWTAGPEDGIGYAHGGAREGKRVGEEVARYFAAPEANNT</sequence>
<keyword evidence="4" id="KW-1185">Reference proteome</keyword>
<dbReference type="OrthoDB" id="5046242at2759"/>
<dbReference type="EMBL" id="KQ965769">
    <property type="protein sequence ID" value="KXS14457.1"/>
    <property type="molecule type" value="Genomic_DNA"/>
</dbReference>
<dbReference type="Gene3D" id="3.50.50.60">
    <property type="entry name" value="FAD/NAD(P)-binding domain"/>
    <property type="match status" value="1"/>
</dbReference>
<accession>A0A139ACF7</accession>
<dbReference type="Gene3D" id="3.90.660.10">
    <property type="match status" value="1"/>
</dbReference>
<dbReference type="STRING" id="1344416.A0A139ACF7"/>
<dbReference type="SUPFAM" id="SSF51905">
    <property type="entry name" value="FAD/NAD(P)-binding domain"/>
    <property type="match status" value="1"/>
</dbReference>
<dbReference type="GO" id="GO:0016491">
    <property type="term" value="F:oxidoreductase activity"/>
    <property type="evidence" value="ECO:0007669"/>
    <property type="project" value="InterPro"/>
</dbReference>
<evidence type="ECO:0000259" key="2">
    <source>
        <dbReference type="Pfam" id="PF01593"/>
    </source>
</evidence>
<dbReference type="PANTHER" id="PTHR10742:SF410">
    <property type="entry name" value="LYSINE-SPECIFIC HISTONE DEMETHYLASE 2"/>
    <property type="match status" value="1"/>
</dbReference>
<dbReference type="Proteomes" id="UP000070544">
    <property type="component" value="Unassembled WGS sequence"/>
</dbReference>
<reference evidence="3 4" key="1">
    <citation type="journal article" date="2015" name="Genome Biol. Evol.">
        <title>Phylogenomic analyses indicate that early fungi evolved digesting cell walls of algal ancestors of land plants.</title>
        <authorList>
            <person name="Chang Y."/>
            <person name="Wang S."/>
            <person name="Sekimoto S."/>
            <person name="Aerts A.L."/>
            <person name="Choi C."/>
            <person name="Clum A."/>
            <person name="LaButti K.M."/>
            <person name="Lindquist E.A."/>
            <person name="Yee Ngan C."/>
            <person name="Ohm R.A."/>
            <person name="Salamov A.A."/>
            <person name="Grigoriev I.V."/>
            <person name="Spatafora J.W."/>
            <person name="Berbee M.L."/>
        </authorList>
    </citation>
    <scope>NUCLEOTIDE SEQUENCE [LARGE SCALE GENOMIC DNA]</scope>
    <source>
        <strain evidence="3 4">JEL478</strain>
    </source>
</reference>
<gene>
    <name evidence="3" type="ORF">M427DRAFT_135812</name>
</gene>
<name>A0A139ACF7_GONPJ</name>
<feature type="domain" description="Amine oxidase" evidence="2">
    <location>
        <begin position="20"/>
        <end position="508"/>
    </location>
</feature>